<dbReference type="EMBL" id="JAABOE010000067">
    <property type="protein sequence ID" value="KAF3171980.1"/>
    <property type="molecule type" value="Genomic_DNA"/>
</dbReference>
<dbReference type="AlphaFoldDB" id="A0A6G1M7Y1"/>
<dbReference type="Proteomes" id="UP000483672">
    <property type="component" value="Unassembled WGS sequence"/>
</dbReference>
<dbReference type="EMBL" id="WIPF01000005">
    <property type="protein sequence ID" value="KAF3231085.1"/>
    <property type="molecule type" value="Genomic_DNA"/>
</dbReference>
<evidence type="ECO:0000313" key="4">
    <source>
        <dbReference type="EMBL" id="KAF3210620.1"/>
    </source>
</evidence>
<comment type="caution">
    <text evidence="3">The sequence shown here is derived from an EMBL/GenBank/DDBJ whole genome shotgun (WGS) entry which is preliminary data.</text>
</comment>
<evidence type="ECO:0000313" key="8">
    <source>
        <dbReference type="Proteomes" id="UP000483672"/>
    </source>
</evidence>
<reference evidence="6 7" key="1">
    <citation type="submission" date="2019-06" db="EMBL/GenBank/DDBJ databases">
        <authorList>
            <person name="Palmer J.M."/>
        </authorList>
    </citation>
    <scope>NUCLEOTIDE SEQUENCE</scope>
    <source>
        <strain evidence="4 6">TWF106</strain>
        <strain evidence="5 8">TWF191</strain>
        <strain evidence="3">TWF679</strain>
        <strain evidence="2 7">TWF788</strain>
    </source>
</reference>
<evidence type="ECO:0000313" key="7">
    <source>
        <dbReference type="Proteomes" id="UP000479691"/>
    </source>
</evidence>
<protein>
    <submittedName>
        <fullName evidence="3">Uncharacterized protein</fullName>
    </submittedName>
</protein>
<feature type="chain" id="PRO_5041094063" evidence="1">
    <location>
        <begin position="19"/>
        <end position="129"/>
    </location>
</feature>
<evidence type="ECO:0000256" key="1">
    <source>
        <dbReference type="SAM" id="SignalP"/>
    </source>
</evidence>
<keyword evidence="1" id="KW-0732">Signal</keyword>
<dbReference type="Proteomes" id="UP000472727">
    <property type="component" value="Unassembled WGS sequence"/>
</dbReference>
<evidence type="ECO:0000313" key="6">
    <source>
        <dbReference type="Proteomes" id="UP000472727"/>
    </source>
</evidence>
<dbReference type="EMBL" id="WIWT01000043">
    <property type="protein sequence ID" value="KAF3209302.1"/>
    <property type="molecule type" value="Genomic_DNA"/>
</dbReference>
<dbReference type="Proteomes" id="UP000479691">
    <property type="component" value="Unassembled WGS sequence"/>
</dbReference>
<sequence length="129" mass="13543">MKFTLAIAVVASFLGVQAAPHPQITAAPEPYRCPIKECGIATTTVPPQVCPAVICPAPPACPLIARITQIPCCCKTQKLKTTTVTAPCCTTKCIVPTYTDYTGCPTPTPTKGTTTVWVTETVSACAPQY</sequence>
<name>A0A6G1M7Y1_ORBOL</name>
<gene>
    <name evidence="4" type="ORF">TWF106_010498</name>
    <name evidence="5" type="ORF">TWF191_007807</name>
    <name evidence="3" type="ORF">TWF679_007451</name>
    <name evidence="2" type="ORF">TWF788_009588</name>
</gene>
<proteinExistence type="predicted"/>
<dbReference type="Proteomes" id="UP000614610">
    <property type="component" value="Unassembled WGS sequence"/>
</dbReference>
<accession>A0A6G1M7Y1</accession>
<dbReference type="OrthoDB" id="5410528at2759"/>
<organism evidence="3 9">
    <name type="scientific">Orbilia oligospora</name>
    <name type="common">Nematode-trapping fungus</name>
    <name type="synonym">Arthrobotrys oligospora</name>
    <dbReference type="NCBI Taxonomy" id="2813651"/>
    <lineage>
        <taxon>Eukaryota</taxon>
        <taxon>Fungi</taxon>
        <taxon>Dikarya</taxon>
        <taxon>Ascomycota</taxon>
        <taxon>Pezizomycotina</taxon>
        <taxon>Orbiliomycetes</taxon>
        <taxon>Orbiliales</taxon>
        <taxon>Orbiliaceae</taxon>
        <taxon>Orbilia</taxon>
    </lineage>
</organism>
<dbReference type="EMBL" id="WIWS01000079">
    <property type="protein sequence ID" value="KAF3210620.1"/>
    <property type="molecule type" value="Genomic_DNA"/>
</dbReference>
<evidence type="ECO:0000313" key="3">
    <source>
        <dbReference type="EMBL" id="KAF3209302.1"/>
    </source>
</evidence>
<evidence type="ECO:0000313" key="5">
    <source>
        <dbReference type="EMBL" id="KAF3231085.1"/>
    </source>
</evidence>
<evidence type="ECO:0000313" key="9">
    <source>
        <dbReference type="Proteomes" id="UP000614610"/>
    </source>
</evidence>
<evidence type="ECO:0000313" key="2">
    <source>
        <dbReference type="EMBL" id="KAF3171980.1"/>
    </source>
</evidence>
<feature type="signal peptide" evidence="1">
    <location>
        <begin position="1"/>
        <end position="18"/>
    </location>
</feature>